<keyword evidence="2" id="KW-1185">Reference proteome</keyword>
<proteinExistence type="predicted"/>
<gene>
    <name evidence="1" type="ORF">EVAR_78430_1</name>
</gene>
<reference evidence="1 2" key="1">
    <citation type="journal article" date="2019" name="Commun. Biol.">
        <title>The bagworm genome reveals a unique fibroin gene that provides high tensile strength.</title>
        <authorList>
            <person name="Kono N."/>
            <person name="Nakamura H."/>
            <person name="Ohtoshi R."/>
            <person name="Tomita M."/>
            <person name="Numata K."/>
            <person name="Arakawa K."/>
        </authorList>
    </citation>
    <scope>NUCLEOTIDE SEQUENCE [LARGE SCALE GENOMIC DNA]</scope>
</reference>
<organism evidence="1 2">
    <name type="scientific">Eumeta variegata</name>
    <name type="common">Bagworm moth</name>
    <name type="synonym">Eumeta japonica</name>
    <dbReference type="NCBI Taxonomy" id="151549"/>
    <lineage>
        <taxon>Eukaryota</taxon>
        <taxon>Metazoa</taxon>
        <taxon>Ecdysozoa</taxon>
        <taxon>Arthropoda</taxon>
        <taxon>Hexapoda</taxon>
        <taxon>Insecta</taxon>
        <taxon>Pterygota</taxon>
        <taxon>Neoptera</taxon>
        <taxon>Endopterygota</taxon>
        <taxon>Lepidoptera</taxon>
        <taxon>Glossata</taxon>
        <taxon>Ditrysia</taxon>
        <taxon>Tineoidea</taxon>
        <taxon>Psychidae</taxon>
        <taxon>Oiketicinae</taxon>
        <taxon>Eumeta</taxon>
    </lineage>
</organism>
<evidence type="ECO:0000313" key="1">
    <source>
        <dbReference type="EMBL" id="GBP18962.1"/>
    </source>
</evidence>
<sequence>MSNLTYVKKSSLHLPVVPTHPPLPSLTEHKISLVESHQCFLRNGERKWRPRSADPESRDENLLASICRYAPRGLESSTAGAAWTRDDSFLVSDSIPGPDLDLDRVPEPNFCFDTSRRRLKKKGLLIQHIVTDRKVFAGCRVAGGDIEANRSHEQGRERRGSVAHHI</sequence>
<dbReference type="Proteomes" id="UP000299102">
    <property type="component" value="Unassembled WGS sequence"/>
</dbReference>
<dbReference type="AlphaFoldDB" id="A0A4C1TY29"/>
<evidence type="ECO:0000313" key="2">
    <source>
        <dbReference type="Proteomes" id="UP000299102"/>
    </source>
</evidence>
<comment type="caution">
    <text evidence="1">The sequence shown here is derived from an EMBL/GenBank/DDBJ whole genome shotgun (WGS) entry which is preliminary data.</text>
</comment>
<accession>A0A4C1TY29</accession>
<dbReference type="EMBL" id="BGZK01000103">
    <property type="protein sequence ID" value="GBP18962.1"/>
    <property type="molecule type" value="Genomic_DNA"/>
</dbReference>
<protein>
    <submittedName>
        <fullName evidence="1">Uncharacterized protein</fullName>
    </submittedName>
</protein>
<name>A0A4C1TY29_EUMVA</name>